<accession>A0A2P4PGP3</accession>
<dbReference type="GO" id="GO:0005524">
    <property type="term" value="F:ATP binding"/>
    <property type="evidence" value="ECO:0007669"/>
    <property type="project" value="InterPro"/>
</dbReference>
<evidence type="ECO:0000313" key="2">
    <source>
        <dbReference type="EMBL" id="POG64561.1"/>
    </source>
</evidence>
<dbReference type="PANTHER" id="PTHR44329">
    <property type="entry name" value="SERINE/THREONINE-PROTEIN KINASE TNNI3K-RELATED"/>
    <property type="match status" value="1"/>
</dbReference>
<evidence type="ECO:0000313" key="3">
    <source>
        <dbReference type="Proteomes" id="UP000018888"/>
    </source>
</evidence>
<organism evidence="2 3">
    <name type="scientific">Rhizophagus irregularis (strain DAOM 181602 / DAOM 197198 / MUCL 43194)</name>
    <name type="common">Arbuscular mycorrhizal fungus</name>
    <name type="synonym">Glomus intraradices</name>
    <dbReference type="NCBI Taxonomy" id="747089"/>
    <lineage>
        <taxon>Eukaryota</taxon>
        <taxon>Fungi</taxon>
        <taxon>Fungi incertae sedis</taxon>
        <taxon>Mucoromycota</taxon>
        <taxon>Glomeromycotina</taxon>
        <taxon>Glomeromycetes</taxon>
        <taxon>Glomerales</taxon>
        <taxon>Glomeraceae</taxon>
        <taxon>Rhizophagus</taxon>
    </lineage>
</organism>
<dbReference type="PROSITE" id="PS50011">
    <property type="entry name" value="PROTEIN_KINASE_DOM"/>
    <property type="match status" value="1"/>
</dbReference>
<dbReference type="InterPro" id="IPR001245">
    <property type="entry name" value="Ser-Thr/Tyr_kinase_cat_dom"/>
</dbReference>
<keyword evidence="3" id="KW-1185">Reference proteome</keyword>
<dbReference type="InterPro" id="IPR000719">
    <property type="entry name" value="Prot_kinase_dom"/>
</dbReference>
<evidence type="ECO:0000259" key="1">
    <source>
        <dbReference type="PROSITE" id="PS50011"/>
    </source>
</evidence>
<dbReference type="EMBL" id="AUPC02000237">
    <property type="protein sequence ID" value="POG64561.1"/>
    <property type="molecule type" value="Genomic_DNA"/>
</dbReference>
<reference evidence="2 3" key="1">
    <citation type="journal article" date="2013" name="Proc. Natl. Acad. Sci. U.S.A.">
        <title>Genome of an arbuscular mycorrhizal fungus provides insight into the oldest plant symbiosis.</title>
        <authorList>
            <person name="Tisserant E."/>
            <person name="Malbreil M."/>
            <person name="Kuo A."/>
            <person name="Kohler A."/>
            <person name="Symeonidi A."/>
            <person name="Balestrini R."/>
            <person name="Charron P."/>
            <person name="Duensing N."/>
            <person name="Frei Dit Frey N."/>
            <person name="Gianinazzi-Pearson V."/>
            <person name="Gilbert L.B."/>
            <person name="Handa Y."/>
            <person name="Herr J.R."/>
            <person name="Hijri M."/>
            <person name="Koul R."/>
            <person name="Kawaguchi M."/>
            <person name="Krajinski F."/>
            <person name="Lammers P.J."/>
            <person name="Masclaux F.G."/>
            <person name="Murat C."/>
            <person name="Morin E."/>
            <person name="Ndikumana S."/>
            <person name="Pagni M."/>
            <person name="Petitpierre D."/>
            <person name="Requena N."/>
            <person name="Rosikiewicz P."/>
            <person name="Riley R."/>
            <person name="Saito K."/>
            <person name="San Clemente H."/>
            <person name="Shapiro H."/>
            <person name="van Tuinen D."/>
            <person name="Becard G."/>
            <person name="Bonfante P."/>
            <person name="Paszkowski U."/>
            <person name="Shachar-Hill Y.Y."/>
            <person name="Tuskan G.A."/>
            <person name="Young P.W."/>
            <person name="Sanders I.R."/>
            <person name="Henrissat B."/>
            <person name="Rensing S.A."/>
            <person name="Grigoriev I.V."/>
            <person name="Corradi N."/>
            <person name="Roux C."/>
            <person name="Martin F."/>
        </authorList>
    </citation>
    <scope>NUCLEOTIDE SEQUENCE [LARGE SCALE GENOMIC DNA]</scope>
    <source>
        <strain evidence="2 3">DAOM 197198</strain>
    </source>
</reference>
<dbReference type="GO" id="GO:0004674">
    <property type="term" value="F:protein serine/threonine kinase activity"/>
    <property type="evidence" value="ECO:0007669"/>
    <property type="project" value="TreeGrafter"/>
</dbReference>
<dbReference type="Proteomes" id="UP000018888">
    <property type="component" value="Unassembled WGS sequence"/>
</dbReference>
<protein>
    <submittedName>
        <fullName evidence="2">Kinase-like domain-containing protein</fullName>
    </submittedName>
</protein>
<dbReference type="InterPro" id="IPR051681">
    <property type="entry name" value="Ser/Thr_Kinases-Pseudokinases"/>
</dbReference>
<dbReference type="AlphaFoldDB" id="A0A2P4PGP3"/>
<proteinExistence type="predicted"/>
<dbReference type="VEuPathDB" id="FungiDB:RhiirFUN_007885"/>
<feature type="non-terminal residue" evidence="2">
    <location>
        <position position="1"/>
    </location>
</feature>
<dbReference type="Pfam" id="PF07714">
    <property type="entry name" value="PK_Tyr_Ser-Thr"/>
    <property type="match status" value="1"/>
</dbReference>
<dbReference type="SUPFAM" id="SSF56112">
    <property type="entry name" value="Protein kinase-like (PK-like)"/>
    <property type="match status" value="1"/>
</dbReference>
<sequence length="218" mass="25391">LESIHSNEFIHRDFHTGNILLENLRFSLWKIGDLGLSQAVNDRSSNNEIYGVIPYIAPEIFKKSAFSKEADIYSLGMIMWELTTGCKPFANAKHDHNLIYKILDGERPKITEDTPESYANFMKRCWDPDPKKRPSLKDMIKSYNYDLEFKSEFEQAEVKREKLIETKMIGPEFAEKCHSEAIYISRPLSALISKCSSTYSYLFGKIQYYEKSLKILYI</sequence>
<reference evidence="2 3" key="2">
    <citation type="journal article" date="2018" name="New Phytol.">
        <title>High intraspecific genome diversity in the model arbuscular mycorrhizal symbiont Rhizophagus irregularis.</title>
        <authorList>
            <person name="Chen E.C.H."/>
            <person name="Morin E."/>
            <person name="Beaudet D."/>
            <person name="Noel J."/>
            <person name="Yildirir G."/>
            <person name="Ndikumana S."/>
            <person name="Charron P."/>
            <person name="St-Onge C."/>
            <person name="Giorgi J."/>
            <person name="Kruger M."/>
            <person name="Marton T."/>
            <person name="Ropars J."/>
            <person name="Grigoriev I.V."/>
            <person name="Hainaut M."/>
            <person name="Henrissat B."/>
            <person name="Roux C."/>
            <person name="Martin F."/>
            <person name="Corradi N."/>
        </authorList>
    </citation>
    <scope>NUCLEOTIDE SEQUENCE [LARGE SCALE GENOMIC DNA]</scope>
    <source>
        <strain evidence="2 3">DAOM 197198</strain>
    </source>
</reference>
<feature type="domain" description="Protein kinase" evidence="1">
    <location>
        <begin position="1"/>
        <end position="146"/>
    </location>
</feature>
<dbReference type="Gene3D" id="1.10.510.10">
    <property type="entry name" value="Transferase(Phosphotransferase) domain 1"/>
    <property type="match status" value="1"/>
</dbReference>
<dbReference type="InterPro" id="IPR011009">
    <property type="entry name" value="Kinase-like_dom_sf"/>
</dbReference>
<gene>
    <name evidence="2" type="ORF">GLOIN_2v1462956</name>
</gene>
<comment type="caution">
    <text evidence="2">The sequence shown here is derived from an EMBL/GenBank/DDBJ whole genome shotgun (WGS) entry which is preliminary data.</text>
</comment>
<name>A0A2P4PGP3_RHIID</name>